<dbReference type="AlphaFoldDB" id="C5FRX5"/>
<dbReference type="Proteomes" id="UP000002035">
    <property type="component" value="Unassembled WGS sequence"/>
</dbReference>
<dbReference type="HOGENOM" id="CLU_2120558_0_0_1"/>
<proteinExistence type="predicted"/>
<sequence length="114" mass="12979">MAHISSERRLPLTRVMGLSRRDVKRMYYARHPHSASTVFCELRDPLNERVEYGINHNRSMNSNPGVSRNKSDNDKTTKGKSWLLTMYNTVISQGGLLLRKDGHPACMSEMTSIA</sequence>
<dbReference type="EMBL" id="DS995705">
    <property type="protein sequence ID" value="EEQ32628.1"/>
    <property type="molecule type" value="Genomic_DNA"/>
</dbReference>
<organism evidence="2 3">
    <name type="scientific">Arthroderma otae (strain ATCC MYA-4605 / CBS 113480)</name>
    <name type="common">Microsporum canis</name>
    <dbReference type="NCBI Taxonomy" id="554155"/>
    <lineage>
        <taxon>Eukaryota</taxon>
        <taxon>Fungi</taxon>
        <taxon>Dikarya</taxon>
        <taxon>Ascomycota</taxon>
        <taxon>Pezizomycotina</taxon>
        <taxon>Eurotiomycetes</taxon>
        <taxon>Eurotiomycetidae</taxon>
        <taxon>Onygenales</taxon>
        <taxon>Arthrodermataceae</taxon>
        <taxon>Microsporum</taxon>
    </lineage>
</organism>
<name>C5FRX5_ARTOC</name>
<dbReference type="RefSeq" id="XP_002845578.1">
    <property type="nucleotide sequence ID" value="XM_002845532.1"/>
</dbReference>
<protein>
    <submittedName>
        <fullName evidence="2">Uncharacterized protein</fullName>
    </submittedName>
</protein>
<feature type="region of interest" description="Disordered" evidence="1">
    <location>
        <begin position="55"/>
        <end position="78"/>
    </location>
</feature>
<evidence type="ECO:0000313" key="3">
    <source>
        <dbReference type="Proteomes" id="UP000002035"/>
    </source>
</evidence>
<dbReference type="GeneID" id="9224264"/>
<evidence type="ECO:0000313" key="2">
    <source>
        <dbReference type="EMBL" id="EEQ32628.1"/>
    </source>
</evidence>
<reference evidence="3" key="1">
    <citation type="journal article" date="2012" name="MBio">
        <title>Comparative genome analysis of Trichophyton rubrum and related dermatophytes reveals candidate genes involved in infection.</title>
        <authorList>
            <person name="Martinez D.A."/>
            <person name="Oliver B.G."/>
            <person name="Graeser Y."/>
            <person name="Goldberg J.M."/>
            <person name="Li W."/>
            <person name="Martinez-Rossi N.M."/>
            <person name="Monod M."/>
            <person name="Shelest E."/>
            <person name="Barton R.C."/>
            <person name="Birch E."/>
            <person name="Brakhage A.A."/>
            <person name="Chen Z."/>
            <person name="Gurr S.J."/>
            <person name="Heiman D."/>
            <person name="Heitman J."/>
            <person name="Kosti I."/>
            <person name="Rossi A."/>
            <person name="Saif S."/>
            <person name="Samalova M."/>
            <person name="Saunders C.W."/>
            <person name="Shea T."/>
            <person name="Summerbell R.C."/>
            <person name="Xu J."/>
            <person name="Young S."/>
            <person name="Zeng Q."/>
            <person name="Birren B.W."/>
            <person name="Cuomo C.A."/>
            <person name="White T.C."/>
        </authorList>
    </citation>
    <scope>NUCLEOTIDE SEQUENCE [LARGE SCALE GENOMIC DNA]</scope>
    <source>
        <strain evidence="3">ATCC MYA-4605 / CBS 113480</strain>
    </source>
</reference>
<evidence type="ECO:0000256" key="1">
    <source>
        <dbReference type="SAM" id="MobiDB-lite"/>
    </source>
</evidence>
<accession>C5FRX5</accession>
<gene>
    <name evidence="2" type="ORF">MCYG_05447</name>
</gene>
<feature type="compositionally biased region" description="Polar residues" evidence="1">
    <location>
        <begin position="56"/>
        <end position="68"/>
    </location>
</feature>
<dbReference type="VEuPathDB" id="FungiDB:MCYG_05447"/>
<keyword evidence="3" id="KW-1185">Reference proteome</keyword>